<protein>
    <submittedName>
        <fullName evidence="4">Calponin homology domain-containing protein DDB_G0272472</fullName>
    </submittedName>
</protein>
<dbReference type="InterPro" id="IPR052270">
    <property type="entry name" value="CACF_protein"/>
</dbReference>
<dbReference type="PANTHER" id="PTHR22028:SF5">
    <property type="entry name" value="COILED-COIL DOMAIN-CONTAINING PROTEIN 191"/>
    <property type="match status" value="1"/>
</dbReference>
<feature type="coiled-coil region" evidence="1">
    <location>
        <begin position="419"/>
        <end position="475"/>
    </location>
</feature>
<dbReference type="PANTHER" id="PTHR22028">
    <property type="entry name" value="SFI1 SPINDLE BODY DOMAIN-CONTAINING PROTEIN-RELATED"/>
    <property type="match status" value="1"/>
</dbReference>
<accession>A0A7M7GZH2</accession>
<dbReference type="KEGG" id="ame:100577497"/>
<evidence type="ECO:0000313" key="3">
    <source>
        <dbReference type="Proteomes" id="UP000005203"/>
    </source>
</evidence>
<sequence>MIEMNEVTNLMDRLMKVNIFHPSEKLRMLKDEEKTFLDPNIIMNERHRISQEKSNSPFNGSVLKEAKKLLIEEEIQQLYIKKQQQVLERELKKFEMELSKSRPKFSNYTCCTKKNFVSSDDEDFWKTARKLKNKIIVEEKKDQINGSNENTDVVPITEINDSLLEIKDQKNQSAGNIKITIKDKINFNIETQRLFLLRKYFDVLKCNVVEERRFRDIKTKIEENTVSKIKRKYFDIWRKRAKDAKINGEKRKEEKEIFEEQKIEMFINKIVESQNAIIGKQKISDNGSTTKESNDANKKKRNTCYKHIIVESPAQCRLNAQKQIIEKQKVKLAEQNRIIEELKLKQMQREICNANKETIDIAKQTFFNCGHDTKRTLIQLMQQNGYRDESLMVPRKRMNPPIFLLRMEARAEDRRKRIRLAAEIRKQKLEEQKRMEEASRIEEEQKKKKLQQEALAEAKRLQKEQERNRQREIEKFQRLNNIADEFYRQYLLRRYIMKPFVILIEELRGNIKKAEDHYREKLTKKIFTTWKIEIENRNKIKIDTVKSIYNTKLILRIFREWKQEVRELKLKYQVAIDFYDMKLLDNFFKLWQVIAIELKTKTEIKEKLIMNIYENKLKVKYFNTWKKYLTIAINIKESEKRKDELRQLVLKVIPDFDPKQRGVISED</sequence>
<dbReference type="OrthoDB" id="6256972at2759"/>
<gene>
    <name evidence="4" type="primary">LOC100577497</name>
</gene>
<evidence type="ECO:0000256" key="1">
    <source>
        <dbReference type="SAM" id="Coils"/>
    </source>
</evidence>
<evidence type="ECO:0000313" key="4">
    <source>
        <dbReference type="RefSeq" id="XP_006569369.2"/>
    </source>
</evidence>
<name>A0A7M7GZH2_APIME</name>
<dbReference type="EnsemblMetazoa" id="XM_006569306">
    <property type="protein sequence ID" value="XP_006569369"/>
    <property type="gene ID" value="LOC100577497"/>
</dbReference>
<keyword evidence="3" id="KW-1185">Reference proteome</keyword>
<reference evidence="2" key="1">
    <citation type="submission" date="2021-01" db="UniProtKB">
        <authorList>
            <consortium name="EnsemblMetazoa"/>
        </authorList>
    </citation>
    <scope>IDENTIFICATION</scope>
    <source>
        <strain evidence="2">DH4</strain>
    </source>
</reference>
<evidence type="ECO:0000313" key="2">
    <source>
        <dbReference type="EnsemblMetazoa" id="XP_006569369"/>
    </source>
</evidence>
<reference evidence="4" key="2">
    <citation type="submission" date="2025-04" db="UniProtKB">
        <authorList>
            <consortium name="RefSeq"/>
        </authorList>
    </citation>
    <scope>IDENTIFICATION</scope>
    <source>
        <strain evidence="4">DH4</strain>
        <tissue evidence="4">Whole body</tissue>
    </source>
</reference>
<keyword evidence="1" id="KW-0175">Coiled coil</keyword>
<dbReference type="AlphaFoldDB" id="A0A7M7GZH2"/>
<dbReference type="Proteomes" id="UP000005203">
    <property type="component" value="Linkage group LG4"/>
</dbReference>
<dbReference type="RefSeq" id="XP_006569369.2">
    <property type="nucleotide sequence ID" value="XM_006569306.3"/>
</dbReference>
<organism evidence="2">
    <name type="scientific">Apis mellifera</name>
    <name type="common">Honeybee</name>
    <dbReference type="NCBI Taxonomy" id="7460"/>
    <lineage>
        <taxon>Eukaryota</taxon>
        <taxon>Metazoa</taxon>
        <taxon>Ecdysozoa</taxon>
        <taxon>Arthropoda</taxon>
        <taxon>Hexapoda</taxon>
        <taxon>Insecta</taxon>
        <taxon>Pterygota</taxon>
        <taxon>Neoptera</taxon>
        <taxon>Endopterygota</taxon>
        <taxon>Hymenoptera</taxon>
        <taxon>Apocrita</taxon>
        <taxon>Aculeata</taxon>
        <taxon>Apoidea</taxon>
        <taxon>Anthophila</taxon>
        <taxon>Apidae</taxon>
        <taxon>Apis</taxon>
    </lineage>
</organism>
<accession>A0A8B6ZAM3</accession>
<proteinExistence type="predicted"/>
<dbReference type="GeneID" id="100577497"/>